<sequence>MKLHEKRPRTSVKGKILADFIVKRPKDDFSDIPLEAEEELPDPWTLFTDGSSCVDGSRAGLILMDVEGSEFTYALRFRFEATNKETDYEALIAGLKIAEQMGVKNLQVNVDSRLMANQVNGSYIAKAPVMVLYIEKVKTLSYGFNKFSIKQVLLKELSEKSINVAEVLTVVDEEGDTWMTPIYKYLRKKHSLRKRKSKGNTDKILLAYDAPRCKKTDPRMPGLPGSLPRAKKPATKTDSHYVPVAILQMGN</sequence>
<dbReference type="SUPFAM" id="SSF53098">
    <property type="entry name" value="Ribonuclease H-like"/>
    <property type="match status" value="1"/>
</dbReference>
<dbReference type="Gene3D" id="3.30.420.10">
    <property type="entry name" value="Ribonuclease H-like superfamily/Ribonuclease H"/>
    <property type="match status" value="1"/>
</dbReference>
<dbReference type="AlphaFoldDB" id="A0A6L2K584"/>
<dbReference type="InterPro" id="IPR012337">
    <property type="entry name" value="RNaseH-like_sf"/>
</dbReference>
<dbReference type="CDD" id="cd09279">
    <property type="entry name" value="RNase_HI_like"/>
    <property type="match status" value="1"/>
</dbReference>
<evidence type="ECO:0000259" key="2">
    <source>
        <dbReference type="Pfam" id="PF13456"/>
    </source>
</evidence>
<proteinExistence type="predicted"/>
<comment type="caution">
    <text evidence="3">The sequence shown here is derived from an EMBL/GenBank/DDBJ whole genome shotgun (WGS) entry which is preliminary data.</text>
</comment>
<dbReference type="GO" id="GO:0003676">
    <property type="term" value="F:nucleic acid binding"/>
    <property type="evidence" value="ECO:0007669"/>
    <property type="project" value="InterPro"/>
</dbReference>
<dbReference type="InterPro" id="IPR036397">
    <property type="entry name" value="RNaseH_sf"/>
</dbReference>
<dbReference type="GO" id="GO:0004523">
    <property type="term" value="F:RNA-DNA hybrid ribonuclease activity"/>
    <property type="evidence" value="ECO:0007669"/>
    <property type="project" value="InterPro"/>
</dbReference>
<dbReference type="Pfam" id="PF13456">
    <property type="entry name" value="RVT_3"/>
    <property type="match status" value="1"/>
</dbReference>
<evidence type="ECO:0000313" key="3">
    <source>
        <dbReference type="EMBL" id="GEU43225.1"/>
    </source>
</evidence>
<protein>
    <submittedName>
        <fullName evidence="3">Reverse transcriptase domain-containing protein</fullName>
    </submittedName>
</protein>
<dbReference type="PANTHER" id="PTHR48475:SF2">
    <property type="entry name" value="RIBONUCLEASE H"/>
    <property type="match status" value="1"/>
</dbReference>
<name>A0A6L2K584_TANCI</name>
<dbReference type="GO" id="GO:0003964">
    <property type="term" value="F:RNA-directed DNA polymerase activity"/>
    <property type="evidence" value="ECO:0007669"/>
    <property type="project" value="UniProtKB-KW"/>
</dbReference>
<keyword evidence="3" id="KW-0808">Transferase</keyword>
<feature type="domain" description="RNase H type-1" evidence="2">
    <location>
        <begin position="57"/>
        <end position="151"/>
    </location>
</feature>
<dbReference type="PANTHER" id="PTHR48475">
    <property type="entry name" value="RIBONUCLEASE H"/>
    <property type="match status" value="1"/>
</dbReference>
<reference evidence="3" key="1">
    <citation type="journal article" date="2019" name="Sci. Rep.">
        <title>Draft genome of Tanacetum cinerariifolium, the natural source of mosquito coil.</title>
        <authorList>
            <person name="Yamashiro T."/>
            <person name="Shiraishi A."/>
            <person name="Satake H."/>
            <person name="Nakayama K."/>
        </authorList>
    </citation>
    <scope>NUCLEOTIDE SEQUENCE</scope>
</reference>
<gene>
    <name evidence="3" type="ORF">Tci_015203</name>
</gene>
<evidence type="ECO:0000256" key="1">
    <source>
        <dbReference type="SAM" id="MobiDB-lite"/>
    </source>
</evidence>
<organism evidence="3">
    <name type="scientific">Tanacetum cinerariifolium</name>
    <name type="common">Dalmatian daisy</name>
    <name type="synonym">Chrysanthemum cinerariifolium</name>
    <dbReference type="NCBI Taxonomy" id="118510"/>
    <lineage>
        <taxon>Eukaryota</taxon>
        <taxon>Viridiplantae</taxon>
        <taxon>Streptophyta</taxon>
        <taxon>Embryophyta</taxon>
        <taxon>Tracheophyta</taxon>
        <taxon>Spermatophyta</taxon>
        <taxon>Magnoliopsida</taxon>
        <taxon>eudicotyledons</taxon>
        <taxon>Gunneridae</taxon>
        <taxon>Pentapetalae</taxon>
        <taxon>asterids</taxon>
        <taxon>campanulids</taxon>
        <taxon>Asterales</taxon>
        <taxon>Asteraceae</taxon>
        <taxon>Asteroideae</taxon>
        <taxon>Anthemideae</taxon>
        <taxon>Anthemidinae</taxon>
        <taxon>Tanacetum</taxon>
    </lineage>
</organism>
<dbReference type="InterPro" id="IPR002156">
    <property type="entry name" value="RNaseH_domain"/>
</dbReference>
<keyword evidence="3" id="KW-0548">Nucleotidyltransferase</keyword>
<dbReference type="EMBL" id="BKCJ010001679">
    <property type="protein sequence ID" value="GEU43225.1"/>
    <property type="molecule type" value="Genomic_DNA"/>
</dbReference>
<feature type="region of interest" description="Disordered" evidence="1">
    <location>
        <begin position="215"/>
        <end position="234"/>
    </location>
</feature>
<accession>A0A6L2K584</accession>
<keyword evidence="3" id="KW-0695">RNA-directed DNA polymerase</keyword>